<keyword evidence="7" id="KW-1185">Reference proteome</keyword>
<name>A0A6A6HQZ3_VIRVR</name>
<feature type="transmembrane region" description="Helical" evidence="5">
    <location>
        <begin position="155"/>
        <end position="181"/>
    </location>
</feature>
<comment type="subcellular location">
    <subcellularLocation>
        <location evidence="1">Membrane</location>
        <topology evidence="1">Multi-pass membrane protein</topology>
    </subcellularLocation>
</comment>
<gene>
    <name evidence="6" type="ORF">EV356DRAFT_572020</name>
</gene>
<protein>
    <submittedName>
        <fullName evidence="6">RTA1-domain-containing protein</fullName>
    </submittedName>
</protein>
<dbReference type="GO" id="GO:0016020">
    <property type="term" value="C:membrane"/>
    <property type="evidence" value="ECO:0007669"/>
    <property type="project" value="UniProtKB-SubCell"/>
</dbReference>
<dbReference type="Proteomes" id="UP000800092">
    <property type="component" value="Unassembled WGS sequence"/>
</dbReference>
<feature type="transmembrane region" description="Helical" evidence="5">
    <location>
        <begin position="202"/>
        <end position="222"/>
    </location>
</feature>
<evidence type="ECO:0000256" key="5">
    <source>
        <dbReference type="SAM" id="Phobius"/>
    </source>
</evidence>
<dbReference type="InterPro" id="IPR007568">
    <property type="entry name" value="RTA1"/>
</dbReference>
<evidence type="ECO:0000313" key="7">
    <source>
        <dbReference type="Proteomes" id="UP000800092"/>
    </source>
</evidence>
<evidence type="ECO:0000256" key="1">
    <source>
        <dbReference type="ARBA" id="ARBA00004141"/>
    </source>
</evidence>
<keyword evidence="4 5" id="KW-0472">Membrane</keyword>
<feature type="transmembrane region" description="Helical" evidence="5">
    <location>
        <begin position="119"/>
        <end position="143"/>
    </location>
</feature>
<evidence type="ECO:0000313" key="6">
    <source>
        <dbReference type="EMBL" id="KAF2239943.1"/>
    </source>
</evidence>
<dbReference type="OrthoDB" id="3358017at2759"/>
<dbReference type="PANTHER" id="PTHR31465:SF27">
    <property type="entry name" value="DOMAIN PROTEIN, PUTATIVE (AFU_ORTHOLOGUE AFUA_3G01030)-RELATED"/>
    <property type="match status" value="1"/>
</dbReference>
<feature type="transmembrane region" description="Helical" evidence="5">
    <location>
        <begin position="12"/>
        <end position="38"/>
    </location>
</feature>
<sequence length="286" mass="32484">MANLESHNGYYLWQYIPSIPAAILFSILFGIITVLHLWRMFRSRTWYCIAFATGGIFEFIGYVGRIFAHDRTGAIMPYVIQSVFILLAPALFAASMYMVLGRIIRCVRGEKYSIIRVSWLAKIFVGGDVFSFLIQAGGAGILVKGDSDAKTGENIIVGGLIVQVIMFGLFALSAIVFEVRMHRHAMASLYNSKVPWKETLHMLYYASLAIMVRSIVRVIQYIMGQGGYLLKKEWPLYVFDGLLMFITMVIFYRTYPSEVNPKKVIMPENQDATIGMESRQRSYPQC</sequence>
<evidence type="ECO:0000256" key="2">
    <source>
        <dbReference type="ARBA" id="ARBA00022692"/>
    </source>
</evidence>
<evidence type="ECO:0000256" key="4">
    <source>
        <dbReference type="ARBA" id="ARBA00023136"/>
    </source>
</evidence>
<dbReference type="AlphaFoldDB" id="A0A6A6HQZ3"/>
<feature type="transmembrane region" description="Helical" evidence="5">
    <location>
        <begin position="75"/>
        <end position="99"/>
    </location>
</feature>
<keyword evidence="2 5" id="KW-0812">Transmembrane</keyword>
<organism evidence="6 7">
    <name type="scientific">Viridothelium virens</name>
    <name type="common">Speckled blister lichen</name>
    <name type="synonym">Trypethelium virens</name>
    <dbReference type="NCBI Taxonomy" id="1048519"/>
    <lineage>
        <taxon>Eukaryota</taxon>
        <taxon>Fungi</taxon>
        <taxon>Dikarya</taxon>
        <taxon>Ascomycota</taxon>
        <taxon>Pezizomycotina</taxon>
        <taxon>Dothideomycetes</taxon>
        <taxon>Dothideomycetes incertae sedis</taxon>
        <taxon>Trypetheliales</taxon>
        <taxon>Trypetheliaceae</taxon>
        <taxon>Viridothelium</taxon>
    </lineage>
</organism>
<proteinExistence type="predicted"/>
<feature type="transmembrane region" description="Helical" evidence="5">
    <location>
        <begin position="45"/>
        <end position="63"/>
    </location>
</feature>
<dbReference type="EMBL" id="ML991771">
    <property type="protein sequence ID" value="KAF2239943.1"/>
    <property type="molecule type" value="Genomic_DNA"/>
</dbReference>
<dbReference type="PANTHER" id="PTHR31465">
    <property type="entry name" value="PROTEIN RTA1-RELATED"/>
    <property type="match status" value="1"/>
</dbReference>
<accession>A0A6A6HQZ3</accession>
<reference evidence="6" key="1">
    <citation type="journal article" date="2020" name="Stud. Mycol.">
        <title>101 Dothideomycetes genomes: a test case for predicting lifestyles and emergence of pathogens.</title>
        <authorList>
            <person name="Haridas S."/>
            <person name="Albert R."/>
            <person name="Binder M."/>
            <person name="Bloem J."/>
            <person name="Labutti K."/>
            <person name="Salamov A."/>
            <person name="Andreopoulos B."/>
            <person name="Baker S."/>
            <person name="Barry K."/>
            <person name="Bills G."/>
            <person name="Bluhm B."/>
            <person name="Cannon C."/>
            <person name="Castanera R."/>
            <person name="Culley D."/>
            <person name="Daum C."/>
            <person name="Ezra D."/>
            <person name="Gonzalez J."/>
            <person name="Henrissat B."/>
            <person name="Kuo A."/>
            <person name="Liang C."/>
            <person name="Lipzen A."/>
            <person name="Lutzoni F."/>
            <person name="Magnuson J."/>
            <person name="Mondo S."/>
            <person name="Nolan M."/>
            <person name="Ohm R."/>
            <person name="Pangilinan J."/>
            <person name="Park H.-J."/>
            <person name="Ramirez L."/>
            <person name="Alfaro M."/>
            <person name="Sun H."/>
            <person name="Tritt A."/>
            <person name="Yoshinaga Y."/>
            <person name="Zwiers L.-H."/>
            <person name="Turgeon B."/>
            <person name="Goodwin S."/>
            <person name="Spatafora J."/>
            <person name="Crous P."/>
            <person name="Grigoriev I."/>
        </authorList>
    </citation>
    <scope>NUCLEOTIDE SEQUENCE</scope>
    <source>
        <strain evidence="6">Tuck. ex Michener</strain>
    </source>
</reference>
<evidence type="ECO:0000256" key="3">
    <source>
        <dbReference type="ARBA" id="ARBA00022989"/>
    </source>
</evidence>
<feature type="transmembrane region" description="Helical" evidence="5">
    <location>
        <begin position="234"/>
        <end position="252"/>
    </location>
</feature>
<dbReference type="Pfam" id="PF04479">
    <property type="entry name" value="RTA1"/>
    <property type="match status" value="1"/>
</dbReference>
<keyword evidence="3 5" id="KW-1133">Transmembrane helix</keyword>